<comment type="caution">
    <text evidence="1">The sequence shown here is derived from an EMBL/GenBank/DDBJ whole genome shotgun (WGS) entry which is preliminary data.</text>
</comment>
<gene>
    <name evidence="1" type="ORF">DB44_BY00410</name>
</gene>
<accession>A0A0C1HDT6</accession>
<dbReference type="RefSeq" id="WP_039357340.1">
    <property type="nucleotide sequence ID" value="NZ_JSAN01000045.1"/>
</dbReference>
<evidence type="ECO:0000313" key="1">
    <source>
        <dbReference type="EMBL" id="KIC72918.1"/>
    </source>
</evidence>
<sequence length="85" mass="9715">MSLWKEIEKILQEMVEGQRKTLLNCGQRIIPFLTTDDILQPNDFAELENNPCFRYEEGILAGILSVEIALRAKQAEIPENINGKI</sequence>
<evidence type="ECO:0000313" key="2">
    <source>
        <dbReference type="Proteomes" id="UP000031465"/>
    </source>
</evidence>
<proteinExistence type="predicted"/>
<dbReference type="AlphaFoldDB" id="A0A0C1HDT6"/>
<dbReference type="PATRIC" id="fig|362787.3.peg.722"/>
<dbReference type="EMBL" id="JSAN01000045">
    <property type="protein sequence ID" value="KIC72918.1"/>
    <property type="molecule type" value="Genomic_DNA"/>
</dbReference>
<reference evidence="1 2" key="1">
    <citation type="journal article" date="2014" name="Mol. Biol. Evol.">
        <title>Massive expansion of Ubiquitination-related gene families within the Chlamydiae.</title>
        <authorList>
            <person name="Domman D."/>
            <person name="Collingro A."/>
            <person name="Lagkouvardos I."/>
            <person name="Gehre L."/>
            <person name="Weinmaier T."/>
            <person name="Rattei T."/>
            <person name="Subtil A."/>
            <person name="Horn M."/>
        </authorList>
    </citation>
    <scope>NUCLEOTIDE SEQUENCE [LARGE SCALE GENOMIC DNA]</scope>
    <source>
        <strain evidence="1 2">EI2</strain>
    </source>
</reference>
<dbReference type="Proteomes" id="UP000031465">
    <property type="component" value="Unassembled WGS sequence"/>
</dbReference>
<protein>
    <submittedName>
        <fullName evidence="1">Uncharacterized protein</fullName>
    </submittedName>
</protein>
<organism evidence="1 2">
    <name type="scientific">Candidatus Protochlamydia amoebophila</name>
    <dbReference type="NCBI Taxonomy" id="362787"/>
    <lineage>
        <taxon>Bacteria</taxon>
        <taxon>Pseudomonadati</taxon>
        <taxon>Chlamydiota</taxon>
        <taxon>Chlamydiia</taxon>
        <taxon>Parachlamydiales</taxon>
        <taxon>Parachlamydiaceae</taxon>
        <taxon>Candidatus Protochlamydia</taxon>
    </lineage>
</organism>
<name>A0A0C1HDT6_9BACT</name>